<gene>
    <name evidence="7" type="ORF">ABID29_001413</name>
</gene>
<dbReference type="Proteomes" id="UP001549122">
    <property type="component" value="Unassembled WGS sequence"/>
</dbReference>
<keyword evidence="8" id="KW-1185">Reference proteome</keyword>
<protein>
    <submittedName>
        <fullName evidence="7">Hemolysin III</fullName>
    </submittedName>
</protein>
<feature type="transmembrane region" description="Helical" evidence="6">
    <location>
        <begin position="136"/>
        <end position="154"/>
    </location>
</feature>
<feature type="transmembrane region" description="Helical" evidence="6">
    <location>
        <begin position="160"/>
        <end position="179"/>
    </location>
</feature>
<evidence type="ECO:0000256" key="6">
    <source>
        <dbReference type="SAM" id="Phobius"/>
    </source>
</evidence>
<comment type="similarity">
    <text evidence="2">Belongs to the UPF0073 (Hly-III) family.</text>
</comment>
<dbReference type="RefSeq" id="WP_354365396.1">
    <property type="nucleotide sequence ID" value="NZ_JBEPLO010000014.1"/>
</dbReference>
<evidence type="ECO:0000256" key="5">
    <source>
        <dbReference type="ARBA" id="ARBA00023136"/>
    </source>
</evidence>
<dbReference type="PANTHER" id="PTHR20855">
    <property type="entry name" value="ADIPOR/PROGESTIN RECEPTOR-RELATED"/>
    <property type="match status" value="1"/>
</dbReference>
<feature type="transmembrane region" description="Helical" evidence="6">
    <location>
        <begin position="12"/>
        <end position="37"/>
    </location>
</feature>
<keyword evidence="5 6" id="KW-0472">Membrane</keyword>
<feature type="transmembrane region" description="Helical" evidence="6">
    <location>
        <begin position="83"/>
        <end position="101"/>
    </location>
</feature>
<comment type="caution">
    <text evidence="7">The sequence shown here is derived from an EMBL/GenBank/DDBJ whole genome shotgun (WGS) entry which is preliminary data.</text>
</comment>
<dbReference type="PANTHER" id="PTHR20855:SF129">
    <property type="entry name" value="HEMOLYSIN-3 HOMOLOG"/>
    <property type="match status" value="1"/>
</dbReference>
<reference evidence="7 8" key="1">
    <citation type="submission" date="2024-06" db="EMBL/GenBank/DDBJ databases">
        <title>Genomic Encyclopedia of Type Strains, Phase IV (KMG-IV): sequencing the most valuable type-strain genomes for metagenomic binning, comparative biology and taxonomic classification.</title>
        <authorList>
            <person name="Goeker M."/>
        </authorList>
    </citation>
    <scope>NUCLEOTIDE SEQUENCE [LARGE SCALE GENOMIC DNA]</scope>
    <source>
        <strain evidence="7 8">DSM 28303</strain>
    </source>
</reference>
<organism evidence="7 8">
    <name type="scientific">Streptococcus rupicaprae</name>
    <dbReference type="NCBI Taxonomy" id="759619"/>
    <lineage>
        <taxon>Bacteria</taxon>
        <taxon>Bacillati</taxon>
        <taxon>Bacillota</taxon>
        <taxon>Bacilli</taxon>
        <taxon>Lactobacillales</taxon>
        <taxon>Streptococcaceae</taxon>
        <taxon>Streptococcus</taxon>
    </lineage>
</organism>
<evidence type="ECO:0000313" key="8">
    <source>
        <dbReference type="Proteomes" id="UP001549122"/>
    </source>
</evidence>
<keyword evidence="3 6" id="KW-0812">Transmembrane</keyword>
<dbReference type="InterPro" id="IPR004254">
    <property type="entry name" value="AdipoR/HlyIII-related"/>
</dbReference>
<dbReference type="NCBIfam" id="TIGR01065">
    <property type="entry name" value="hlyIII"/>
    <property type="match status" value="1"/>
</dbReference>
<evidence type="ECO:0000256" key="4">
    <source>
        <dbReference type="ARBA" id="ARBA00022989"/>
    </source>
</evidence>
<keyword evidence="4 6" id="KW-1133">Transmembrane helix</keyword>
<evidence type="ECO:0000313" key="7">
    <source>
        <dbReference type="EMBL" id="MET3558291.1"/>
    </source>
</evidence>
<proteinExistence type="inferred from homology"/>
<dbReference type="Pfam" id="PF03006">
    <property type="entry name" value="HlyIII"/>
    <property type="match status" value="1"/>
</dbReference>
<evidence type="ECO:0000256" key="3">
    <source>
        <dbReference type="ARBA" id="ARBA00022692"/>
    </source>
</evidence>
<name>A0ABV2FIB4_9STRE</name>
<dbReference type="InterPro" id="IPR005744">
    <property type="entry name" value="Hy-lIII"/>
</dbReference>
<evidence type="ECO:0000256" key="1">
    <source>
        <dbReference type="ARBA" id="ARBA00004127"/>
    </source>
</evidence>
<feature type="transmembrane region" description="Helical" evidence="6">
    <location>
        <begin position="186"/>
        <end position="208"/>
    </location>
</feature>
<accession>A0ABV2FIB4</accession>
<comment type="subcellular location">
    <subcellularLocation>
        <location evidence="1">Endomembrane system</location>
        <topology evidence="1">Multi-pass membrane protein</topology>
    </subcellularLocation>
</comment>
<evidence type="ECO:0000256" key="2">
    <source>
        <dbReference type="ARBA" id="ARBA00008488"/>
    </source>
</evidence>
<sequence length="209" mass="23423">MGYSPQAPRRVVVEVWNAITHGLAALLSLIGLVALLWEASSVKQIVAYSIYGTSLFLLFFCSTMYHSLSFTRARGIFQKLDHSAIYLLIAGTYTPYLLLAIADTRAYILLALIWLLAVAGIVFELLAIGKFPRLSTYLYLGLGWLSLLIIWPLIQMAGWPVFWLLLAGGVTYSLGTIFYKQKHIDWMHVIWHLFVMGGAGFMFASIVIL</sequence>
<feature type="transmembrane region" description="Helical" evidence="6">
    <location>
        <begin position="107"/>
        <end position="129"/>
    </location>
</feature>
<dbReference type="EMBL" id="JBEPLO010000014">
    <property type="protein sequence ID" value="MET3558291.1"/>
    <property type="molecule type" value="Genomic_DNA"/>
</dbReference>
<feature type="transmembrane region" description="Helical" evidence="6">
    <location>
        <begin position="49"/>
        <end position="71"/>
    </location>
</feature>